<evidence type="ECO:0000313" key="3">
    <source>
        <dbReference type="EMBL" id="EGV18857.1"/>
    </source>
</evidence>
<dbReference type="OrthoDB" id="5540942at2"/>
<organism evidence="3 4">
    <name type="scientific">Thiocapsa marina 5811</name>
    <dbReference type="NCBI Taxonomy" id="768671"/>
    <lineage>
        <taxon>Bacteria</taxon>
        <taxon>Pseudomonadati</taxon>
        <taxon>Pseudomonadota</taxon>
        <taxon>Gammaproteobacteria</taxon>
        <taxon>Chromatiales</taxon>
        <taxon>Chromatiaceae</taxon>
        <taxon>Thiocapsa</taxon>
    </lineage>
</organism>
<name>F9U9Q9_9GAMM</name>
<dbReference type="RefSeq" id="WP_007192537.1">
    <property type="nucleotide sequence ID" value="NZ_AFWV01000005.1"/>
</dbReference>
<evidence type="ECO:0008006" key="5">
    <source>
        <dbReference type="Google" id="ProtNLM"/>
    </source>
</evidence>
<dbReference type="eggNOG" id="ENOG50336AU">
    <property type="taxonomic scope" value="Bacteria"/>
</dbReference>
<reference evidence="3 4" key="1">
    <citation type="submission" date="2011-06" db="EMBL/GenBank/DDBJ databases">
        <title>The draft genome of Thiocapsa marina 5811.</title>
        <authorList>
            <consortium name="US DOE Joint Genome Institute (JGI-PGF)"/>
            <person name="Lucas S."/>
            <person name="Han J."/>
            <person name="Cheng J.-F."/>
            <person name="Goodwin L."/>
            <person name="Pitluck S."/>
            <person name="Peters L."/>
            <person name="Land M.L."/>
            <person name="Hauser L."/>
            <person name="Vogl K."/>
            <person name="Liu Z."/>
            <person name="Imhoff J."/>
            <person name="Thiel V."/>
            <person name="Frigaard N.-U."/>
            <person name="Bryant D."/>
            <person name="Woyke T.J."/>
        </authorList>
    </citation>
    <scope>NUCLEOTIDE SEQUENCE [LARGE SCALE GENOMIC DNA]</scope>
    <source>
        <strain evidence="3 4">5811</strain>
    </source>
</reference>
<evidence type="ECO:0000256" key="2">
    <source>
        <dbReference type="SAM" id="SignalP"/>
    </source>
</evidence>
<evidence type="ECO:0000256" key="1">
    <source>
        <dbReference type="SAM" id="MobiDB-lite"/>
    </source>
</evidence>
<dbReference type="PATRIC" id="fig|768671.3.peg.1769"/>
<dbReference type="STRING" id="768671.ThimaDRAFT_1661"/>
<feature type="chain" id="PRO_5003394276" description="Secreted protein" evidence="2">
    <location>
        <begin position="30"/>
        <end position="160"/>
    </location>
</feature>
<evidence type="ECO:0000313" key="4">
    <source>
        <dbReference type="Proteomes" id="UP000005459"/>
    </source>
</evidence>
<feature type="region of interest" description="Disordered" evidence="1">
    <location>
        <begin position="25"/>
        <end position="44"/>
    </location>
</feature>
<keyword evidence="2" id="KW-0732">Signal</keyword>
<gene>
    <name evidence="3" type="ORF">ThimaDRAFT_1661</name>
</gene>
<dbReference type="Proteomes" id="UP000005459">
    <property type="component" value="Unassembled WGS sequence"/>
</dbReference>
<accession>F9U9Q9</accession>
<protein>
    <recommendedName>
        <fullName evidence="5">Secreted protein</fullName>
    </recommendedName>
</protein>
<proteinExistence type="predicted"/>
<sequence length="160" mass="16950">MNPTRVRIGCALILSGCCMASHTAAPAHGAPDASEAITTPPPGSRERGAILEALRAELTHLTGPDLVFVVAVLRVRTDWAWIEAAPQSRDGANHYEEVNALLQRRDGRWTVRVLGPCDAEDDPAACAEDTDPARLLERFPTLSPGLVPRVGASGSLSAPP</sequence>
<keyword evidence="4" id="KW-1185">Reference proteome</keyword>
<dbReference type="EMBL" id="AFWV01000005">
    <property type="protein sequence ID" value="EGV18857.1"/>
    <property type="molecule type" value="Genomic_DNA"/>
</dbReference>
<feature type="signal peptide" evidence="2">
    <location>
        <begin position="1"/>
        <end position="29"/>
    </location>
</feature>
<dbReference type="AlphaFoldDB" id="F9U9Q9"/>